<keyword evidence="2 8" id="KW-0812">Transmembrane</keyword>
<keyword evidence="12" id="KW-1185">Reference proteome</keyword>
<keyword evidence="6" id="KW-0675">Receptor</keyword>
<feature type="transmembrane region" description="Helical" evidence="8">
    <location>
        <begin position="129"/>
        <end position="151"/>
    </location>
</feature>
<reference evidence="10" key="1">
    <citation type="submission" date="2021-02" db="EMBL/GenBank/DDBJ databases">
        <authorList>
            <person name="Nowell W R."/>
        </authorList>
    </citation>
    <scope>NUCLEOTIDE SEQUENCE</scope>
</reference>
<evidence type="ECO:0000313" key="11">
    <source>
        <dbReference type="EMBL" id="CAF1527088.1"/>
    </source>
</evidence>
<dbReference type="PANTHER" id="PTHR24243">
    <property type="entry name" value="G-PROTEIN COUPLED RECEPTOR"/>
    <property type="match status" value="1"/>
</dbReference>
<dbReference type="Proteomes" id="UP000663877">
    <property type="component" value="Unassembled WGS sequence"/>
</dbReference>
<comment type="subcellular location">
    <subcellularLocation>
        <location evidence="1">Membrane</location>
        <topology evidence="1">Multi-pass membrane protein</topology>
    </subcellularLocation>
</comment>
<protein>
    <recommendedName>
        <fullName evidence="9">G-protein coupled receptors family 1 profile domain-containing protein</fullName>
    </recommendedName>
</protein>
<evidence type="ECO:0000256" key="1">
    <source>
        <dbReference type="ARBA" id="ARBA00004141"/>
    </source>
</evidence>
<gene>
    <name evidence="10" type="ORF">BJG266_LOCUS28951</name>
    <name evidence="11" type="ORF">QVE165_LOCUS45219</name>
</gene>
<evidence type="ECO:0000256" key="7">
    <source>
        <dbReference type="ARBA" id="ARBA00023224"/>
    </source>
</evidence>
<name>A0A814Z5H7_9BILA</name>
<evidence type="ECO:0000256" key="2">
    <source>
        <dbReference type="ARBA" id="ARBA00022692"/>
    </source>
</evidence>
<sequence length="337" mass="38656">MSTIATLNLIQTFITRYALSTILALGNLGNLLTIIIYSQKKHRTNPCSIYLIAVSCFCLMGSNWAIAPTVYALDHFDMVSNSLILCRIRGYVIHTSSMCFRYTLVVICADRYAVCSRRISIRALSRPQIAYRSIAIITLFWSVVSVHLLIWESIESGHCGVYGIYGQIFSFYIAVCTGFIPIVLMTSFSILLVKNLNSVRLQIVPMNNNNGRLNRRDISFIKLILVEVVVYIICTVLYPPVIIYSQVTSYMVLNKTADRKQIESFITFITMSLLLYLNYNTTFYVHFITSRAFRQEVKQLFLKYIRRSQKNVLKHQNGLKTINTVPERQQLQKTTTI</sequence>
<dbReference type="SUPFAM" id="SSF81321">
    <property type="entry name" value="Family A G protein-coupled receptor-like"/>
    <property type="match status" value="1"/>
</dbReference>
<dbReference type="EMBL" id="CAJNOI010000314">
    <property type="protein sequence ID" value="CAF1239127.1"/>
    <property type="molecule type" value="Genomic_DNA"/>
</dbReference>
<dbReference type="Gene3D" id="1.20.1070.10">
    <property type="entry name" value="Rhodopsin 7-helix transmembrane proteins"/>
    <property type="match status" value="1"/>
</dbReference>
<keyword evidence="7" id="KW-0807">Transducer</keyword>
<dbReference type="InterPro" id="IPR000276">
    <property type="entry name" value="GPCR_Rhodpsn"/>
</dbReference>
<dbReference type="Proteomes" id="UP000663832">
    <property type="component" value="Unassembled WGS sequence"/>
</dbReference>
<dbReference type="PANTHER" id="PTHR24243:SF230">
    <property type="entry name" value="G-PROTEIN COUPLED RECEPTORS FAMILY 1 PROFILE DOMAIN-CONTAINING PROTEIN"/>
    <property type="match status" value="1"/>
</dbReference>
<evidence type="ECO:0000256" key="6">
    <source>
        <dbReference type="ARBA" id="ARBA00023170"/>
    </source>
</evidence>
<keyword evidence="4" id="KW-0297">G-protein coupled receptor</keyword>
<feature type="transmembrane region" description="Helical" evidence="8">
    <location>
        <begin position="17"/>
        <end position="37"/>
    </location>
</feature>
<feature type="transmembrane region" description="Helical" evidence="8">
    <location>
        <begin position="171"/>
        <end position="193"/>
    </location>
</feature>
<dbReference type="EMBL" id="CAJNOM010000629">
    <property type="protein sequence ID" value="CAF1527088.1"/>
    <property type="molecule type" value="Genomic_DNA"/>
</dbReference>
<dbReference type="OrthoDB" id="9988276at2759"/>
<accession>A0A814Z5H7</accession>
<keyword evidence="3 8" id="KW-1133">Transmembrane helix</keyword>
<dbReference type="GO" id="GO:0005886">
    <property type="term" value="C:plasma membrane"/>
    <property type="evidence" value="ECO:0007669"/>
    <property type="project" value="TreeGrafter"/>
</dbReference>
<organism evidence="10 13">
    <name type="scientific">Adineta steineri</name>
    <dbReference type="NCBI Taxonomy" id="433720"/>
    <lineage>
        <taxon>Eukaryota</taxon>
        <taxon>Metazoa</taxon>
        <taxon>Spiralia</taxon>
        <taxon>Gnathifera</taxon>
        <taxon>Rotifera</taxon>
        <taxon>Eurotatoria</taxon>
        <taxon>Bdelloidea</taxon>
        <taxon>Adinetida</taxon>
        <taxon>Adinetidae</taxon>
        <taxon>Adineta</taxon>
    </lineage>
</organism>
<dbReference type="GO" id="GO:0004930">
    <property type="term" value="F:G protein-coupled receptor activity"/>
    <property type="evidence" value="ECO:0007669"/>
    <property type="project" value="UniProtKB-KW"/>
</dbReference>
<comment type="caution">
    <text evidence="10">The sequence shown here is derived from an EMBL/GenBank/DDBJ whole genome shotgun (WGS) entry which is preliminary data.</text>
</comment>
<feature type="transmembrane region" description="Helical" evidence="8">
    <location>
        <begin position="220"/>
        <end position="245"/>
    </location>
</feature>
<evidence type="ECO:0000313" key="12">
    <source>
        <dbReference type="Proteomes" id="UP000663832"/>
    </source>
</evidence>
<evidence type="ECO:0000313" key="10">
    <source>
        <dbReference type="EMBL" id="CAF1239127.1"/>
    </source>
</evidence>
<evidence type="ECO:0000256" key="8">
    <source>
        <dbReference type="SAM" id="Phobius"/>
    </source>
</evidence>
<evidence type="ECO:0000313" key="13">
    <source>
        <dbReference type="Proteomes" id="UP000663877"/>
    </source>
</evidence>
<evidence type="ECO:0000259" key="9">
    <source>
        <dbReference type="PROSITE" id="PS50262"/>
    </source>
</evidence>
<feature type="domain" description="G-protein coupled receptors family 1 profile" evidence="9">
    <location>
        <begin position="29"/>
        <end position="284"/>
    </location>
</feature>
<dbReference type="Pfam" id="PF00001">
    <property type="entry name" value="7tm_1"/>
    <property type="match status" value="1"/>
</dbReference>
<proteinExistence type="predicted"/>
<dbReference type="InterPro" id="IPR017452">
    <property type="entry name" value="GPCR_Rhodpsn_7TM"/>
</dbReference>
<evidence type="ECO:0000256" key="3">
    <source>
        <dbReference type="ARBA" id="ARBA00022989"/>
    </source>
</evidence>
<feature type="transmembrane region" description="Helical" evidence="8">
    <location>
        <begin position="265"/>
        <end position="285"/>
    </location>
</feature>
<feature type="transmembrane region" description="Helical" evidence="8">
    <location>
        <begin position="91"/>
        <end position="109"/>
    </location>
</feature>
<dbReference type="AlphaFoldDB" id="A0A814Z5H7"/>
<keyword evidence="5 8" id="KW-0472">Membrane</keyword>
<dbReference type="PROSITE" id="PS50262">
    <property type="entry name" value="G_PROTEIN_RECEP_F1_2"/>
    <property type="match status" value="1"/>
</dbReference>
<feature type="transmembrane region" description="Helical" evidence="8">
    <location>
        <begin position="49"/>
        <end position="71"/>
    </location>
</feature>
<evidence type="ECO:0000256" key="5">
    <source>
        <dbReference type="ARBA" id="ARBA00023136"/>
    </source>
</evidence>
<evidence type="ECO:0000256" key="4">
    <source>
        <dbReference type="ARBA" id="ARBA00023040"/>
    </source>
</evidence>